<reference evidence="2 3" key="1">
    <citation type="submission" date="2018-04" db="EMBL/GenBank/DDBJ databases">
        <title>Novel Campyloabacter and Helicobacter Species and Strains.</title>
        <authorList>
            <person name="Mannion A.J."/>
            <person name="Shen Z."/>
            <person name="Fox J.G."/>
        </authorList>
    </citation>
    <scope>NUCLEOTIDE SEQUENCE [LARGE SCALE GENOMIC DNA]</scope>
    <source>
        <strain evidence="2 3">MIT 17-337</strain>
    </source>
</reference>
<keyword evidence="3" id="KW-1185">Reference proteome</keyword>
<evidence type="ECO:0000256" key="1">
    <source>
        <dbReference type="SAM" id="SignalP"/>
    </source>
</evidence>
<name>A0A3D8ILD7_9HELI</name>
<feature type="chain" id="PRO_5017735979" description="Outer membrane beta-barrel protein" evidence="1">
    <location>
        <begin position="22"/>
        <end position="212"/>
    </location>
</feature>
<dbReference type="Proteomes" id="UP000256379">
    <property type="component" value="Unassembled WGS sequence"/>
</dbReference>
<evidence type="ECO:0008006" key="4">
    <source>
        <dbReference type="Google" id="ProtNLM"/>
    </source>
</evidence>
<evidence type="ECO:0000313" key="3">
    <source>
        <dbReference type="Proteomes" id="UP000256379"/>
    </source>
</evidence>
<protein>
    <recommendedName>
        <fullName evidence="4">Outer membrane beta-barrel protein</fullName>
    </recommendedName>
</protein>
<dbReference type="OrthoDB" id="5329973at2"/>
<accession>A0A3D8ILD7</accession>
<evidence type="ECO:0000313" key="2">
    <source>
        <dbReference type="EMBL" id="RDU65381.1"/>
    </source>
</evidence>
<proteinExistence type="predicted"/>
<sequence>MKKILALGLVSLSLSATLAQARTFVGIDAGYDRGSFESTNGLAKKSYTGFINAPAEGWNVGINVGGEWFFGEYVGLRTFLGLGYGQAFAQANTNLHVLDVNLNFDIMANVVNTGSFSTGLFVGVGAGFGIAAQKLSAEALVSMNIPIYGRAGITFGLGEHSRIDVTAILPILSYNMIGFMGTDAETAADMVAAGVPGAYNPLRFNVGYKFLF</sequence>
<dbReference type="Pfam" id="PF01856">
    <property type="entry name" value="HP_OMP"/>
    <property type="match status" value="1"/>
</dbReference>
<dbReference type="AlphaFoldDB" id="A0A3D8ILD7"/>
<dbReference type="RefSeq" id="WP_115543172.1">
    <property type="nucleotide sequence ID" value="NZ_NXLQ01000012.1"/>
</dbReference>
<gene>
    <name evidence="2" type="ORF">CQA53_06300</name>
</gene>
<organism evidence="2 3">
    <name type="scientific">Helicobacter didelphidarum</name>
    <dbReference type="NCBI Taxonomy" id="2040648"/>
    <lineage>
        <taxon>Bacteria</taxon>
        <taxon>Pseudomonadati</taxon>
        <taxon>Campylobacterota</taxon>
        <taxon>Epsilonproteobacteria</taxon>
        <taxon>Campylobacterales</taxon>
        <taxon>Helicobacteraceae</taxon>
        <taxon>Helicobacter</taxon>
    </lineage>
</organism>
<comment type="caution">
    <text evidence="2">The sequence shown here is derived from an EMBL/GenBank/DDBJ whole genome shotgun (WGS) entry which is preliminary data.</text>
</comment>
<dbReference type="InterPro" id="IPR002718">
    <property type="entry name" value="OMP_Helicobacter"/>
</dbReference>
<keyword evidence="1" id="KW-0732">Signal</keyword>
<dbReference type="EMBL" id="NXLQ01000012">
    <property type="protein sequence ID" value="RDU65381.1"/>
    <property type="molecule type" value="Genomic_DNA"/>
</dbReference>
<feature type="signal peptide" evidence="1">
    <location>
        <begin position="1"/>
        <end position="21"/>
    </location>
</feature>